<evidence type="ECO:0000313" key="2">
    <source>
        <dbReference type="EMBL" id="MBA5729606.1"/>
    </source>
</evidence>
<dbReference type="InterPro" id="IPR050490">
    <property type="entry name" value="Bact_solute-bd_prot1"/>
</dbReference>
<dbReference type="SUPFAM" id="SSF53850">
    <property type="entry name" value="Periplasmic binding protein-like II"/>
    <property type="match status" value="1"/>
</dbReference>
<accession>A0A839A5T5</accession>
<comment type="caution">
    <text evidence="2">The sequence shown here is derived from an EMBL/GenBank/DDBJ whole genome shotgun (WGS) entry which is preliminary data.</text>
</comment>
<protein>
    <submittedName>
        <fullName evidence="2">Extracellular solute-binding protein</fullName>
    </submittedName>
</protein>
<dbReference type="PANTHER" id="PTHR43649">
    <property type="entry name" value="ARABINOSE-BINDING PROTEIN-RELATED"/>
    <property type="match status" value="1"/>
</dbReference>
<reference evidence="2 3" key="1">
    <citation type="submission" date="2020-06" db="EMBL/GenBank/DDBJ databases">
        <title>Reclassification of Facklamia ignava, Facklamia soureckii and Facklami tabacinasalis as Falseniella iganva gen. nov., comb. nov., Hutsoniella ignava gen. nov., comb. nov., and Ruoffia tabacinasalis gen. nov., comb. nov and description of Ruoffia haltotolerans sp. nov., isolated from hypersaline Inland Sea of Qatar.</title>
        <authorList>
            <person name="Fotedar R."/>
            <person name="Sankaranarayanan K."/>
            <person name="Lawson P."/>
            <person name="Caldwell M."/>
            <person name="Zeyara A."/>
            <person name="Al Malki A."/>
            <person name="Ali M."/>
        </authorList>
    </citation>
    <scope>NUCLEOTIDE SEQUENCE [LARGE SCALE GENOMIC DNA]</scope>
    <source>
        <strain evidence="2 3">INB8</strain>
    </source>
</reference>
<evidence type="ECO:0000256" key="1">
    <source>
        <dbReference type="SAM" id="SignalP"/>
    </source>
</evidence>
<dbReference type="RefSeq" id="WP_218931296.1">
    <property type="nucleotide sequence ID" value="NZ_JACAOA010000018.1"/>
</dbReference>
<feature type="chain" id="PRO_5039323654" evidence="1">
    <location>
        <begin position="21"/>
        <end position="544"/>
    </location>
</feature>
<dbReference type="PANTHER" id="PTHR43649:SF17">
    <property type="entry name" value="ABC TRANSPORTER SOLUTE BINDING PROTEIN-SUGAR TRANSPORT"/>
    <property type="match status" value="1"/>
</dbReference>
<organism evidence="2 3">
    <name type="scientific">Ruoffia halotolerans</name>
    <dbReference type="NCBI Taxonomy" id="2748684"/>
    <lineage>
        <taxon>Bacteria</taxon>
        <taxon>Bacillati</taxon>
        <taxon>Bacillota</taxon>
        <taxon>Bacilli</taxon>
        <taxon>Lactobacillales</taxon>
        <taxon>Aerococcaceae</taxon>
        <taxon>Ruoffia</taxon>
    </lineage>
</organism>
<dbReference type="PROSITE" id="PS51257">
    <property type="entry name" value="PROKAR_LIPOPROTEIN"/>
    <property type="match status" value="1"/>
</dbReference>
<evidence type="ECO:0000313" key="3">
    <source>
        <dbReference type="Proteomes" id="UP000571018"/>
    </source>
</evidence>
<dbReference type="Proteomes" id="UP000571018">
    <property type="component" value="Unassembled WGS sequence"/>
</dbReference>
<keyword evidence="3" id="KW-1185">Reference proteome</keyword>
<name>A0A839A5T5_9LACT</name>
<sequence length="544" mass="61882">MKKKHFTLGATLMAATLVLAGCGNGGASETSSEDYELANVEFPVQEDVTLHLMTNSSPLAPSDPNEKLIFQRLEEETGVHIEWNNIVDDYAEQRNLAIAAGDLPDGMFNSAASDQELLSWAEDGVIIPVNDLVDEYMPNLKAIYEEYPEYKALATAPDGNMYSFPWIEELGEGKESIHTVNGMAWINVEWLDNLGLEMPQTTDELMTVLEAFKNEDPNGNGEADEIPLSFIDSPGNEDFKILMAAFGGDGDNDNHLVVNNDQTLNFTADDEAYREGIEYFSELYQKGLIDQEAFEHDWNAYVSKGNDHRYGVYFTWDKANVTGFNDSYDVLPVLEGPNGDKKITRTNNFGFQRGRFVVTSANQNLELTAKWVDKMYEPLQSIQNNWGTYGDEEQQNIFELGTNENGDPMLQHKDLEGTAPGELRQRTEAGGPLAVLDEYYDVYTTSPDDAQWRLDLMHEHYLDYIENDYNYPQIFMNNEDSARADQILADLNPYVEQMRAEWIIGGISDEEWNTYLEELERLNLPELMEIYERNYEQYMSNTED</sequence>
<dbReference type="Gene3D" id="3.40.190.10">
    <property type="entry name" value="Periplasmic binding protein-like II"/>
    <property type="match status" value="2"/>
</dbReference>
<keyword evidence="1" id="KW-0732">Signal</keyword>
<feature type="signal peptide" evidence="1">
    <location>
        <begin position="1"/>
        <end position="20"/>
    </location>
</feature>
<gene>
    <name evidence="2" type="ORF">HW423_07395</name>
</gene>
<proteinExistence type="predicted"/>
<dbReference type="EMBL" id="JACAOA010000018">
    <property type="protein sequence ID" value="MBA5729606.1"/>
    <property type="molecule type" value="Genomic_DNA"/>
</dbReference>
<dbReference type="AlphaFoldDB" id="A0A839A5T5"/>